<reference evidence="1 2" key="1">
    <citation type="journal article" date="2021" name="Mol. Plant">
        <title>Genomic insights into the fast growth of paulownias and the formation of Paulownia witches' broom.</title>
        <authorList>
            <person name="Cao Y."/>
            <person name="Sun G."/>
            <person name="Zhai X."/>
            <person name="Xu P."/>
            <person name="Ma L."/>
            <person name="Deng M."/>
            <person name="Zhao Z."/>
            <person name="Yang H."/>
            <person name="Dong Y."/>
            <person name="Shang Z."/>
            <person name="Lv Y."/>
            <person name="Yan L."/>
            <person name="Liu H."/>
            <person name="Cao X."/>
            <person name="Li B."/>
            <person name="Wang Z."/>
            <person name="Zhao X."/>
            <person name="Yu H."/>
            <person name="Wang F."/>
            <person name="Ma W."/>
            <person name="Huang J."/>
            <person name="Fan G."/>
        </authorList>
    </citation>
    <scope>NUCLEOTIDE SEQUENCE [LARGE SCALE GENOMIC DNA]</scope>
    <source>
        <strain evidence="1 2">Zhengzhou</strain>
    </source>
</reference>
<organism evidence="1 2">
    <name type="scientific">Paulownia witches'-broom phytoplasma</name>
    <dbReference type="NCBI Taxonomy" id="39647"/>
    <lineage>
        <taxon>Bacteria</taxon>
        <taxon>Bacillati</taxon>
        <taxon>Mycoplasmatota</taxon>
        <taxon>Mollicutes</taxon>
        <taxon>Acholeplasmatales</taxon>
        <taxon>Acholeplasmataceae</taxon>
        <taxon>Candidatus Phytoplasma</taxon>
        <taxon>16SrI (Aster yellows group)</taxon>
    </lineage>
</organism>
<gene>
    <name evidence="1" type="ORF">HGD80_04085</name>
</gene>
<evidence type="ECO:0000313" key="1">
    <source>
        <dbReference type="EMBL" id="QYC30915.1"/>
    </source>
</evidence>
<protein>
    <submittedName>
        <fullName evidence="1">Uncharacterized protein</fullName>
    </submittedName>
</protein>
<name>A0ABX8TP29_9MOLU</name>
<sequence length="65" mass="7648">MLNANILEIKKRLDALEIEESNQEQYSTASNDDKLHVSIDDLYEIKNGYYISFITRRPKQNRSTI</sequence>
<dbReference type="Proteomes" id="UP000825369">
    <property type="component" value="Chromosome"/>
</dbReference>
<accession>A0ABX8TP29</accession>
<evidence type="ECO:0000313" key="2">
    <source>
        <dbReference type="Proteomes" id="UP000825369"/>
    </source>
</evidence>
<keyword evidence="2" id="KW-1185">Reference proteome</keyword>
<dbReference type="EMBL" id="CP066882">
    <property type="protein sequence ID" value="QYC30915.1"/>
    <property type="molecule type" value="Genomic_DNA"/>
</dbReference>
<proteinExistence type="predicted"/>
<dbReference type="RefSeq" id="WP_219474677.1">
    <property type="nucleotide sequence ID" value="NZ_BSCX01000005.1"/>
</dbReference>